<dbReference type="PROSITE" id="PS51186">
    <property type="entry name" value="GNAT"/>
    <property type="match status" value="1"/>
</dbReference>
<proteinExistence type="predicted"/>
<dbReference type="Pfam" id="PF13420">
    <property type="entry name" value="Acetyltransf_4"/>
    <property type="match status" value="1"/>
</dbReference>
<dbReference type="EC" id="2.3.1.-" evidence="2"/>
<dbReference type="CDD" id="cd04301">
    <property type="entry name" value="NAT_SF"/>
    <property type="match status" value="1"/>
</dbReference>
<name>A0ABS6IQ46_9HYPH</name>
<keyword evidence="2" id="KW-0808">Transferase</keyword>
<dbReference type="EMBL" id="JAHOPB010000002">
    <property type="protein sequence ID" value="MBU8876729.1"/>
    <property type="molecule type" value="Genomic_DNA"/>
</dbReference>
<sequence>MEIGRYIGGSPWSQRRQQEALRNLDDRLLSDIGPSREQVLSGGTMMRTAVDVRDAREGDMRFVQEIYAHHVLHGLASFEEAAPSVAEMIGRREAVLKLGLPYLVAEMDGRIVGYSYASAYRPRPAYRHTIEDSVYVRDGFAGHGIGRELLSTLIKRCEHGPWRQMLAVIGDSANAGSIGLHGSQGFRQIGRLDAVGFKFGRWVDSVLMQRPLGKGDLALP</sequence>
<evidence type="ECO:0000259" key="1">
    <source>
        <dbReference type="PROSITE" id="PS51186"/>
    </source>
</evidence>
<evidence type="ECO:0000313" key="2">
    <source>
        <dbReference type="EMBL" id="MBU8876729.1"/>
    </source>
</evidence>
<dbReference type="PANTHER" id="PTHR43072">
    <property type="entry name" value="N-ACETYLTRANSFERASE"/>
    <property type="match status" value="1"/>
</dbReference>
<dbReference type="Proteomes" id="UP000727907">
    <property type="component" value="Unassembled WGS sequence"/>
</dbReference>
<dbReference type="GO" id="GO:0016746">
    <property type="term" value="F:acyltransferase activity"/>
    <property type="evidence" value="ECO:0007669"/>
    <property type="project" value="UniProtKB-KW"/>
</dbReference>
<feature type="domain" description="N-acetyltransferase" evidence="1">
    <location>
        <begin position="50"/>
        <end position="213"/>
    </location>
</feature>
<dbReference type="RefSeq" id="WP_216965749.1">
    <property type="nucleotide sequence ID" value="NZ_JAHOPB010000002.1"/>
</dbReference>
<comment type="caution">
    <text evidence="2">The sequence shown here is derived from an EMBL/GenBank/DDBJ whole genome shotgun (WGS) entry which is preliminary data.</text>
</comment>
<accession>A0ABS6IQ46</accession>
<dbReference type="PANTHER" id="PTHR43072:SF8">
    <property type="entry name" value="ACYLTRANSFERASE FABY-RELATED"/>
    <property type="match status" value="1"/>
</dbReference>
<keyword evidence="3" id="KW-1185">Reference proteome</keyword>
<gene>
    <name evidence="2" type="ORF">KQ910_23340</name>
</gene>
<keyword evidence="2" id="KW-0012">Acyltransferase</keyword>
<organism evidence="2 3">
    <name type="scientific">Reyranella humidisoli</name>
    <dbReference type="NCBI Taxonomy" id="2849149"/>
    <lineage>
        <taxon>Bacteria</taxon>
        <taxon>Pseudomonadati</taxon>
        <taxon>Pseudomonadota</taxon>
        <taxon>Alphaproteobacteria</taxon>
        <taxon>Hyphomicrobiales</taxon>
        <taxon>Reyranellaceae</taxon>
        <taxon>Reyranella</taxon>
    </lineage>
</organism>
<reference evidence="2 3" key="1">
    <citation type="submission" date="2021-06" db="EMBL/GenBank/DDBJ databases">
        <authorList>
            <person name="Lee D.H."/>
        </authorList>
    </citation>
    <scope>NUCLEOTIDE SEQUENCE [LARGE SCALE GENOMIC DNA]</scope>
    <source>
        <strain evidence="2 3">MMS21-HV4-11</strain>
    </source>
</reference>
<evidence type="ECO:0000313" key="3">
    <source>
        <dbReference type="Proteomes" id="UP000727907"/>
    </source>
</evidence>
<protein>
    <submittedName>
        <fullName evidence="2">GNAT family N-acetyltransferase</fullName>
        <ecNumber evidence="2">2.3.1.-</ecNumber>
    </submittedName>
</protein>
<dbReference type="InterPro" id="IPR000182">
    <property type="entry name" value="GNAT_dom"/>
</dbReference>